<dbReference type="RefSeq" id="WP_166198336.1">
    <property type="nucleotide sequence ID" value="NZ_JAAOIV010000013.1"/>
</dbReference>
<accession>A0A967B2S4</accession>
<dbReference type="AlphaFoldDB" id="A0A967B2S4"/>
<proteinExistence type="predicted"/>
<dbReference type="InterPro" id="IPR000182">
    <property type="entry name" value="GNAT_dom"/>
</dbReference>
<reference evidence="3" key="1">
    <citation type="submission" date="2020-03" db="EMBL/GenBank/DDBJ databases">
        <title>Draft sequencing of Calidifontibacter sp. DB0510.</title>
        <authorList>
            <person name="Kim D.-U."/>
        </authorList>
    </citation>
    <scope>NUCLEOTIDE SEQUENCE</scope>
    <source>
        <strain evidence="3">DB0510</strain>
    </source>
</reference>
<name>A0A967B2S4_9MICO</name>
<dbReference type="InterPro" id="IPR051908">
    <property type="entry name" value="Ribosomal_N-acetyltransferase"/>
</dbReference>
<feature type="domain" description="N-acetyltransferase" evidence="2">
    <location>
        <begin position="36"/>
        <end position="174"/>
    </location>
</feature>
<sequence length="235" mass="25876">MSERRNDHGQPIGPPLPGWTERSSPCPDVLKGTSVRLEALDARHVPSLFAHTCGPGTEARWTYMSAGPFADEAGFAAHLRPMQAAGTWPLAIVDAGSGDALGMACYLRINTRDGAAEVGSIMYGESLARTRGATEAMYLMARHLFDDLGYRRYEWKCDALNAPSQAAALRLGFRPEGVWRNAVVYKGRSRDTAWFAMTDEDWRTLAPAYGQWLRETEGDVPQRNSLISLIEAARS</sequence>
<dbReference type="PANTHER" id="PTHR43441:SF2">
    <property type="entry name" value="FAMILY ACETYLTRANSFERASE, PUTATIVE (AFU_ORTHOLOGUE AFUA_7G00850)-RELATED"/>
    <property type="match status" value="1"/>
</dbReference>
<dbReference type="SUPFAM" id="SSF55729">
    <property type="entry name" value="Acyl-CoA N-acyltransferases (Nat)"/>
    <property type="match status" value="1"/>
</dbReference>
<dbReference type="EMBL" id="JAAOIV010000013">
    <property type="protein sequence ID" value="NHN57248.1"/>
    <property type="molecule type" value="Genomic_DNA"/>
</dbReference>
<dbReference type="Gene3D" id="3.40.630.30">
    <property type="match status" value="1"/>
</dbReference>
<evidence type="ECO:0000313" key="4">
    <source>
        <dbReference type="Proteomes" id="UP000744769"/>
    </source>
</evidence>
<feature type="region of interest" description="Disordered" evidence="1">
    <location>
        <begin position="1"/>
        <end position="27"/>
    </location>
</feature>
<dbReference type="Proteomes" id="UP000744769">
    <property type="component" value="Unassembled WGS sequence"/>
</dbReference>
<dbReference type="GO" id="GO:1990189">
    <property type="term" value="F:protein N-terminal-serine acetyltransferase activity"/>
    <property type="evidence" value="ECO:0007669"/>
    <property type="project" value="TreeGrafter"/>
</dbReference>
<dbReference type="Pfam" id="PF13302">
    <property type="entry name" value="Acetyltransf_3"/>
    <property type="match status" value="1"/>
</dbReference>
<dbReference type="GO" id="GO:0008999">
    <property type="term" value="F:protein-N-terminal-alanine acetyltransferase activity"/>
    <property type="evidence" value="ECO:0007669"/>
    <property type="project" value="TreeGrafter"/>
</dbReference>
<protein>
    <submittedName>
        <fullName evidence="3">GNAT family N-acetyltransferase</fullName>
    </submittedName>
</protein>
<evidence type="ECO:0000313" key="3">
    <source>
        <dbReference type="EMBL" id="NHN57248.1"/>
    </source>
</evidence>
<gene>
    <name evidence="3" type="ORF">G9U51_15860</name>
</gene>
<evidence type="ECO:0000256" key="1">
    <source>
        <dbReference type="SAM" id="MobiDB-lite"/>
    </source>
</evidence>
<keyword evidence="4" id="KW-1185">Reference proteome</keyword>
<comment type="caution">
    <text evidence="3">The sequence shown here is derived from an EMBL/GenBank/DDBJ whole genome shotgun (WGS) entry which is preliminary data.</text>
</comment>
<dbReference type="PANTHER" id="PTHR43441">
    <property type="entry name" value="RIBOSOMAL-PROTEIN-SERINE ACETYLTRANSFERASE"/>
    <property type="match status" value="1"/>
</dbReference>
<evidence type="ECO:0000259" key="2">
    <source>
        <dbReference type="Pfam" id="PF13302"/>
    </source>
</evidence>
<dbReference type="InterPro" id="IPR016181">
    <property type="entry name" value="Acyl_CoA_acyltransferase"/>
</dbReference>
<organism evidence="3 4">
    <name type="scientific">Metallococcus carri</name>
    <dbReference type="NCBI Taxonomy" id="1656884"/>
    <lineage>
        <taxon>Bacteria</taxon>
        <taxon>Bacillati</taxon>
        <taxon>Actinomycetota</taxon>
        <taxon>Actinomycetes</taxon>
        <taxon>Micrococcales</taxon>
        <taxon>Dermacoccaceae</taxon>
        <taxon>Metallococcus</taxon>
    </lineage>
</organism>